<sequence>MEPPRESPASVAAVAAAAMVVAVAAAAAEASAPRAPALDCRPRSRTALRVTGFHAVANRGGGTVSLVDPDAGAVVNDYELPGGGEPMTGSSTSWPVPSGGTVWTACDRANVTVVHDVTTHTRLATIPLPRAVARVGGVPHDTISNDRFGYVSYIKNADGAGYVGVYDLVEFSLRRLVKNAADPLIGLFADSDVVLAAQGGMVSTYTQGLRGEAPATLHTTQPSPHGVAVSTDGQHAYTSNFAGGGDDAIVTHRLGADGAADAPQRGCPPIHTSRPTPHSLSLTSDDRVLLVTHSGANSTAVGLWDVDDDGCVVAGWERLVETGNHPFGV</sequence>
<proteinExistence type="predicted"/>
<evidence type="ECO:0000313" key="3">
    <source>
        <dbReference type="Proteomes" id="UP000218209"/>
    </source>
</evidence>
<reference evidence="2 3" key="1">
    <citation type="submission" date="2017-03" db="EMBL/GenBank/DDBJ databases">
        <title>WGS assembly of Porphyra umbilicalis.</title>
        <authorList>
            <person name="Brawley S.H."/>
            <person name="Blouin N.A."/>
            <person name="Ficko-Blean E."/>
            <person name="Wheeler G.L."/>
            <person name="Lohr M."/>
            <person name="Goodson H.V."/>
            <person name="Jenkins J.W."/>
            <person name="Blaby-Haas C.E."/>
            <person name="Helliwell K.E."/>
            <person name="Chan C."/>
            <person name="Marriage T."/>
            <person name="Bhattacharya D."/>
            <person name="Klein A.S."/>
            <person name="Badis Y."/>
            <person name="Brodie J."/>
            <person name="Cao Y."/>
            <person name="Collen J."/>
            <person name="Dittami S.M."/>
            <person name="Gachon C.M."/>
            <person name="Green B.R."/>
            <person name="Karpowicz S."/>
            <person name="Kim J.W."/>
            <person name="Kudahl U."/>
            <person name="Lin S."/>
            <person name="Michel G."/>
            <person name="Mittag M."/>
            <person name="Olson B.J."/>
            <person name="Pangilinan J."/>
            <person name="Peng Y."/>
            <person name="Qiu H."/>
            <person name="Shu S."/>
            <person name="Singer J.T."/>
            <person name="Smith A.G."/>
            <person name="Sprecher B.N."/>
            <person name="Wagner V."/>
            <person name="Wang W."/>
            <person name="Wang Z.-Y."/>
            <person name="Yan J."/>
            <person name="Yarish C."/>
            <person name="Zoeuner-Riek S."/>
            <person name="Zhuang Y."/>
            <person name="Zou Y."/>
            <person name="Lindquist E.A."/>
            <person name="Grimwood J."/>
            <person name="Barry K."/>
            <person name="Rokhsar D.S."/>
            <person name="Schmutz J."/>
            <person name="Stiller J.W."/>
            <person name="Grossman A.R."/>
            <person name="Prochnik S.E."/>
        </authorList>
    </citation>
    <scope>NUCLEOTIDE SEQUENCE [LARGE SCALE GENOMIC DNA]</scope>
    <source>
        <strain evidence="2">4086291</strain>
    </source>
</reference>
<evidence type="ECO:0008006" key="4">
    <source>
        <dbReference type="Google" id="ProtNLM"/>
    </source>
</evidence>
<gene>
    <name evidence="2" type="ORF">BU14_0052s0022</name>
</gene>
<dbReference type="Proteomes" id="UP000218209">
    <property type="component" value="Unassembled WGS sequence"/>
</dbReference>
<evidence type="ECO:0000313" key="2">
    <source>
        <dbReference type="EMBL" id="OSX80406.1"/>
    </source>
</evidence>
<dbReference type="AlphaFoldDB" id="A0A1X6PI41"/>
<keyword evidence="1" id="KW-0732">Signal</keyword>
<feature type="signal peptide" evidence="1">
    <location>
        <begin position="1"/>
        <end position="26"/>
    </location>
</feature>
<dbReference type="SUPFAM" id="SSF50974">
    <property type="entry name" value="Nitrous oxide reductase, N-terminal domain"/>
    <property type="match status" value="1"/>
</dbReference>
<name>A0A1X6PI41_PORUM</name>
<dbReference type="InterPro" id="IPR015943">
    <property type="entry name" value="WD40/YVTN_repeat-like_dom_sf"/>
</dbReference>
<evidence type="ECO:0000256" key="1">
    <source>
        <dbReference type="SAM" id="SignalP"/>
    </source>
</evidence>
<dbReference type="EMBL" id="KV918775">
    <property type="protein sequence ID" value="OSX80406.1"/>
    <property type="molecule type" value="Genomic_DNA"/>
</dbReference>
<dbReference type="OrthoDB" id="10350970at2759"/>
<accession>A0A1X6PI41</accession>
<organism evidence="2 3">
    <name type="scientific">Porphyra umbilicalis</name>
    <name type="common">Purple laver</name>
    <name type="synonym">Red alga</name>
    <dbReference type="NCBI Taxonomy" id="2786"/>
    <lineage>
        <taxon>Eukaryota</taxon>
        <taxon>Rhodophyta</taxon>
        <taxon>Bangiophyceae</taxon>
        <taxon>Bangiales</taxon>
        <taxon>Bangiaceae</taxon>
        <taxon>Porphyra</taxon>
    </lineage>
</organism>
<dbReference type="InterPro" id="IPR011045">
    <property type="entry name" value="N2O_reductase_N"/>
</dbReference>
<keyword evidence="3" id="KW-1185">Reference proteome</keyword>
<dbReference type="Gene3D" id="2.130.10.10">
    <property type="entry name" value="YVTN repeat-like/Quinoprotein amine dehydrogenase"/>
    <property type="match status" value="2"/>
</dbReference>
<protein>
    <recommendedName>
        <fullName evidence="4">SMP-30/Gluconolactonase/LRE-like region domain-containing protein</fullName>
    </recommendedName>
</protein>
<feature type="chain" id="PRO_5012326775" description="SMP-30/Gluconolactonase/LRE-like region domain-containing protein" evidence="1">
    <location>
        <begin position="27"/>
        <end position="329"/>
    </location>
</feature>